<keyword evidence="4" id="KW-0067">ATP-binding</keyword>
<sequence length="1497" mass="165174">MRPIESEVSAARALARKHLAGFDQSSPVSYETLCHRLSTCRPLRELMLSPPDLTRALQSLALENGARTDSQVRNAMAILRRVIAKVAVHPEVRKSQPEKADAAVLTVAAAAPVAQVQSQRGNPAPPRTEAPATRSPGVVVVSSPSGGAAPALPRPVPLPVEGRPAAAIAVPHSPPVVAIAASVPRYQQQRLEAFKATPRPGWDRVTQAWDALCKQQALWVEQPFSVALQEERNASAQSLWVMLQKLVESDLETEVLRVREANVARIVQVLGLRAADAIPGDLVEAFNSRSDLDEIAAMAQALERIERAGLPSWVWPRSLQTPTHNVRARMLIALVSEPDVCGEMLQCVAWLESRDEEVRRHARGVPEPKGTPGSWLERLQAAVERRVRTAEVEARWLPRLEALQGRLGPEVLEELRSSIGVSQAWVRIELAEAHFQRADAFKARLHPKAAEELMAALAGMPVEAEAILSDIERAVRSPLSGLLPDLASLAQVRRLHSYPSLITEEKTPSPALRVKVKDLRHPLSRKVGLTATTYAADLVWQPPVLGEPYGRVSLPVRVVLDSPAPAQLDVGLQVELTGDLRDTPTAWLEAVSRQEFHIAKGAETHDLEVVIPIMRARVEQLSSARRSLSAKLYLNSPDLIWPFGREGKELNWQELQLNQVPFESPFHDNIPVEVMESRPLGVEGCFQDLQREVQGGNRSFYICGPRRYGKTTLLKGLLERAQTFQDVVVLPLVVATEYPDIASIWNAVATQLSVRFNRPVKMELEDGILPTADAFHQVREEAARKGEGKVPIRAIYIVIDEAQALFSLAAVRSGHAYLLGERLKARLEHSWGIAGDGRAAIKLGLVGQLHMRKLMGANLLASIPAAFEASSLKEEDLLPLLRSFAAGGLQSSSEARARLAALAGNLFILNRLLQALQSICFGAKRTWFVEQDVNRAAEQIVRNYQEGAADVWTYVRDVLNESDNLNDWRPSETYPVALAWAKALSTGDESVRDRALSTLRQWAGDIEISPDRVDECVQVLRDAQVLREDGTVQLPMLERFLQLRAARPQPLSEPREREALGRLGLPRIERPSEVPTEFAKIFEGSQARVYPAMEGGREVAVRCVKLDNEKAHQRFQSEVRLLQRISSLSQQSNHQVLRALPHMMRVGIDAQDSHLGVVVYEWIRGESLLPGSLSELAALKTGSCLVAVLGTFEKLQVVHRDIKPENVLIRVDDRKPVLIDFGLARAVAELQRGGPTFVGSPDFVPPEVVAGQNWTSRADLYSLGKTIKVCLAPSATASRLREFLDEMTAHRPEARPSLERASQFFLAEEGRAQEDARRGEMLREVQSLGASLLGKYQRLLERAQGDIWACRHGLIGRAESKLACIAEFLENIFEAYVAERHPLLRNQFAGETVTLNIVGKYPHRAQLPDTVRPFACDQAQAVGVLRNASAHGARFDEILKSAYRCLNRPSSFGMGGGDPALLRMAVEHVAGLLERAVGVRGLLDLLRFWLAPATASA</sequence>
<evidence type="ECO:0000256" key="4">
    <source>
        <dbReference type="ARBA" id="ARBA00022840"/>
    </source>
</evidence>
<evidence type="ECO:0000313" key="7">
    <source>
        <dbReference type="EMBL" id="NOK10583.1"/>
    </source>
</evidence>
<dbReference type="InterPro" id="IPR049945">
    <property type="entry name" value="AAA_22"/>
</dbReference>
<evidence type="ECO:0000256" key="1">
    <source>
        <dbReference type="ARBA" id="ARBA00022679"/>
    </source>
</evidence>
<evidence type="ECO:0000313" key="8">
    <source>
        <dbReference type="Proteomes" id="UP000528460"/>
    </source>
</evidence>
<dbReference type="Proteomes" id="UP000528460">
    <property type="component" value="Unassembled WGS sequence"/>
</dbReference>
<dbReference type="GO" id="GO:0004674">
    <property type="term" value="F:protein serine/threonine kinase activity"/>
    <property type="evidence" value="ECO:0007669"/>
    <property type="project" value="TreeGrafter"/>
</dbReference>
<dbReference type="Gene3D" id="3.40.50.300">
    <property type="entry name" value="P-loop containing nucleotide triphosphate hydrolases"/>
    <property type="match status" value="1"/>
</dbReference>
<dbReference type="Pfam" id="PF13401">
    <property type="entry name" value="AAA_22"/>
    <property type="match status" value="1"/>
</dbReference>
<evidence type="ECO:0000256" key="5">
    <source>
        <dbReference type="SAM" id="MobiDB-lite"/>
    </source>
</evidence>
<comment type="caution">
    <text evidence="7">The sequence shown here is derived from an EMBL/GenBank/DDBJ whole genome shotgun (WGS) entry which is preliminary data.</text>
</comment>
<dbReference type="PANTHER" id="PTHR43289:SF6">
    <property type="entry name" value="SERINE_THREONINE-PROTEIN KINASE NEKL-3"/>
    <property type="match status" value="1"/>
</dbReference>
<dbReference type="PROSITE" id="PS00108">
    <property type="entry name" value="PROTEIN_KINASE_ST"/>
    <property type="match status" value="1"/>
</dbReference>
<keyword evidence="2" id="KW-0547">Nucleotide-binding</keyword>
<name>A0A7Y4NDL6_9BACT</name>
<dbReference type="EMBL" id="JABFJW010000113">
    <property type="protein sequence ID" value="NOK10583.1"/>
    <property type="molecule type" value="Genomic_DNA"/>
</dbReference>
<dbReference type="SMART" id="SM00220">
    <property type="entry name" value="S_TKc"/>
    <property type="match status" value="1"/>
</dbReference>
<feature type="region of interest" description="Disordered" evidence="5">
    <location>
        <begin position="114"/>
        <end position="154"/>
    </location>
</feature>
<dbReference type="InterPro" id="IPR008271">
    <property type="entry name" value="Ser/Thr_kinase_AS"/>
</dbReference>
<keyword evidence="3 7" id="KW-0418">Kinase</keyword>
<evidence type="ECO:0000256" key="3">
    <source>
        <dbReference type="ARBA" id="ARBA00022777"/>
    </source>
</evidence>
<dbReference type="GO" id="GO:0005524">
    <property type="term" value="F:ATP binding"/>
    <property type="evidence" value="ECO:0007669"/>
    <property type="project" value="UniProtKB-KW"/>
</dbReference>
<protein>
    <submittedName>
        <fullName evidence="7">Protein kinase</fullName>
    </submittedName>
</protein>
<evidence type="ECO:0000256" key="2">
    <source>
        <dbReference type="ARBA" id="ARBA00022741"/>
    </source>
</evidence>
<dbReference type="PANTHER" id="PTHR43289">
    <property type="entry name" value="MITOGEN-ACTIVATED PROTEIN KINASE KINASE KINASE 20-RELATED"/>
    <property type="match status" value="1"/>
</dbReference>
<keyword evidence="1" id="KW-0808">Transferase</keyword>
<dbReference type="Gene3D" id="1.10.510.10">
    <property type="entry name" value="Transferase(Phosphotransferase) domain 1"/>
    <property type="match status" value="1"/>
</dbReference>
<evidence type="ECO:0000259" key="6">
    <source>
        <dbReference type="PROSITE" id="PS50011"/>
    </source>
</evidence>
<dbReference type="InterPro" id="IPR011009">
    <property type="entry name" value="Kinase-like_dom_sf"/>
</dbReference>
<gene>
    <name evidence="7" type="ORF">HNS30_16220</name>
</gene>
<feature type="compositionally biased region" description="Low complexity" evidence="5">
    <location>
        <begin position="129"/>
        <end position="151"/>
    </location>
</feature>
<dbReference type="SUPFAM" id="SSF56112">
    <property type="entry name" value="Protein kinase-like (PK-like)"/>
    <property type="match status" value="1"/>
</dbReference>
<dbReference type="RefSeq" id="WP_171415231.1">
    <property type="nucleotide sequence ID" value="NZ_JABFJW010000113.1"/>
</dbReference>
<feature type="domain" description="Protein kinase" evidence="6">
    <location>
        <begin position="1075"/>
        <end position="1305"/>
    </location>
</feature>
<dbReference type="InterPro" id="IPR027417">
    <property type="entry name" value="P-loop_NTPase"/>
</dbReference>
<dbReference type="InterPro" id="IPR000719">
    <property type="entry name" value="Prot_kinase_dom"/>
</dbReference>
<reference evidence="7 8" key="1">
    <citation type="submission" date="2020-05" db="EMBL/GenBank/DDBJ databases">
        <authorList>
            <person name="Whitworth D."/>
        </authorList>
    </citation>
    <scope>NUCLEOTIDE SEQUENCE [LARGE SCALE GENOMIC DNA]</scope>
    <source>
        <strain evidence="7 8">CA046A</strain>
    </source>
</reference>
<proteinExistence type="predicted"/>
<dbReference type="PROSITE" id="PS50011">
    <property type="entry name" value="PROTEIN_KINASE_DOM"/>
    <property type="match status" value="1"/>
</dbReference>
<dbReference type="SUPFAM" id="SSF52540">
    <property type="entry name" value="P-loop containing nucleoside triphosphate hydrolases"/>
    <property type="match status" value="1"/>
</dbReference>
<accession>A0A7Y4NDL6</accession>
<organism evidence="7 8">
    <name type="scientific">Corallococcus exercitus</name>
    <dbReference type="NCBI Taxonomy" id="2316736"/>
    <lineage>
        <taxon>Bacteria</taxon>
        <taxon>Pseudomonadati</taxon>
        <taxon>Myxococcota</taxon>
        <taxon>Myxococcia</taxon>
        <taxon>Myxococcales</taxon>
        <taxon>Cystobacterineae</taxon>
        <taxon>Myxococcaceae</taxon>
        <taxon>Corallococcus</taxon>
    </lineage>
</organism>
<dbReference type="GO" id="GO:0016887">
    <property type="term" value="F:ATP hydrolysis activity"/>
    <property type="evidence" value="ECO:0007669"/>
    <property type="project" value="InterPro"/>
</dbReference>
<dbReference type="Pfam" id="PF00069">
    <property type="entry name" value="Pkinase"/>
    <property type="match status" value="1"/>
</dbReference>